<comment type="caution">
    <text evidence="2">The sequence shown here is derived from an EMBL/GenBank/DDBJ whole genome shotgun (WGS) entry which is preliminary data.</text>
</comment>
<feature type="compositionally biased region" description="Polar residues" evidence="1">
    <location>
        <begin position="10"/>
        <end position="33"/>
    </location>
</feature>
<dbReference type="EMBL" id="BMAT01002238">
    <property type="protein sequence ID" value="GFS02418.1"/>
    <property type="molecule type" value="Genomic_DNA"/>
</dbReference>
<sequence>MYPKGRTSKEQTGQHSRTCQKYKPQTITKSNQTDRIIKQFQETIQKSAKQSIPRGSRKSYIWYWSDALLVQTLHSETTTSQSEAERNATVGKNASLKAKTAKCRKKRPYATKNIWHKRTNGFDFEQN</sequence>
<feature type="region of interest" description="Disordered" evidence="1">
    <location>
        <begin position="77"/>
        <end position="104"/>
    </location>
</feature>
<dbReference type="AlphaFoldDB" id="A0AAV4HW42"/>
<evidence type="ECO:0000256" key="1">
    <source>
        <dbReference type="SAM" id="MobiDB-lite"/>
    </source>
</evidence>
<gene>
    <name evidence="2" type="ORF">ElyMa_001122800</name>
</gene>
<accession>A0AAV4HW42</accession>
<organism evidence="2 3">
    <name type="scientific">Elysia marginata</name>
    <dbReference type="NCBI Taxonomy" id="1093978"/>
    <lineage>
        <taxon>Eukaryota</taxon>
        <taxon>Metazoa</taxon>
        <taxon>Spiralia</taxon>
        <taxon>Lophotrochozoa</taxon>
        <taxon>Mollusca</taxon>
        <taxon>Gastropoda</taxon>
        <taxon>Heterobranchia</taxon>
        <taxon>Euthyneura</taxon>
        <taxon>Panpulmonata</taxon>
        <taxon>Sacoglossa</taxon>
        <taxon>Placobranchoidea</taxon>
        <taxon>Plakobranchidae</taxon>
        <taxon>Elysia</taxon>
    </lineage>
</organism>
<reference evidence="2 3" key="1">
    <citation type="journal article" date="2021" name="Elife">
        <title>Chloroplast acquisition without the gene transfer in kleptoplastic sea slugs, Plakobranchus ocellatus.</title>
        <authorList>
            <person name="Maeda T."/>
            <person name="Takahashi S."/>
            <person name="Yoshida T."/>
            <person name="Shimamura S."/>
            <person name="Takaki Y."/>
            <person name="Nagai Y."/>
            <person name="Toyoda A."/>
            <person name="Suzuki Y."/>
            <person name="Arimoto A."/>
            <person name="Ishii H."/>
            <person name="Satoh N."/>
            <person name="Nishiyama T."/>
            <person name="Hasebe M."/>
            <person name="Maruyama T."/>
            <person name="Minagawa J."/>
            <person name="Obokata J."/>
            <person name="Shigenobu S."/>
        </authorList>
    </citation>
    <scope>NUCLEOTIDE SEQUENCE [LARGE SCALE GENOMIC DNA]</scope>
</reference>
<name>A0AAV4HW42_9GAST</name>
<keyword evidence="3" id="KW-1185">Reference proteome</keyword>
<evidence type="ECO:0000313" key="3">
    <source>
        <dbReference type="Proteomes" id="UP000762676"/>
    </source>
</evidence>
<protein>
    <submittedName>
        <fullName evidence="2">Uncharacterized protein</fullName>
    </submittedName>
</protein>
<proteinExistence type="predicted"/>
<dbReference type="Proteomes" id="UP000762676">
    <property type="component" value="Unassembled WGS sequence"/>
</dbReference>
<feature type="region of interest" description="Disordered" evidence="1">
    <location>
        <begin position="1"/>
        <end position="33"/>
    </location>
</feature>
<evidence type="ECO:0000313" key="2">
    <source>
        <dbReference type="EMBL" id="GFS02418.1"/>
    </source>
</evidence>